<dbReference type="AlphaFoldDB" id="A0A6A4V244"/>
<accession>A0A6A4V244</accession>
<proteinExistence type="predicted"/>
<dbReference type="PROSITE" id="PS51048">
    <property type="entry name" value="SGS"/>
    <property type="match status" value="1"/>
</dbReference>
<organism evidence="3 4">
    <name type="scientific">Amphibalanus amphitrite</name>
    <name type="common">Striped barnacle</name>
    <name type="synonym">Balanus amphitrite</name>
    <dbReference type="NCBI Taxonomy" id="1232801"/>
    <lineage>
        <taxon>Eukaryota</taxon>
        <taxon>Metazoa</taxon>
        <taxon>Ecdysozoa</taxon>
        <taxon>Arthropoda</taxon>
        <taxon>Crustacea</taxon>
        <taxon>Multicrustacea</taxon>
        <taxon>Cirripedia</taxon>
        <taxon>Thoracica</taxon>
        <taxon>Thoracicalcarea</taxon>
        <taxon>Balanomorpha</taxon>
        <taxon>Balanoidea</taxon>
        <taxon>Balanidae</taxon>
        <taxon>Amphibalaninae</taxon>
        <taxon>Amphibalanus</taxon>
    </lineage>
</organism>
<dbReference type="InterPro" id="IPR007699">
    <property type="entry name" value="SGS_dom"/>
</dbReference>
<evidence type="ECO:0000313" key="4">
    <source>
        <dbReference type="Proteomes" id="UP000440578"/>
    </source>
</evidence>
<feature type="region of interest" description="Disordered" evidence="1">
    <location>
        <begin position="30"/>
        <end position="62"/>
    </location>
</feature>
<dbReference type="OrthoDB" id="1898560at2759"/>
<dbReference type="SUPFAM" id="SSF49764">
    <property type="entry name" value="HSP20-like chaperones"/>
    <property type="match status" value="1"/>
</dbReference>
<dbReference type="EMBL" id="VIIS01002210">
    <property type="protein sequence ID" value="KAF0287189.1"/>
    <property type="molecule type" value="Genomic_DNA"/>
</dbReference>
<name>A0A6A4V244_AMPAM</name>
<dbReference type="PANTHER" id="PTHR45862">
    <property type="entry name" value="PROTEIN SGT1 HOMOLOG"/>
    <property type="match status" value="1"/>
</dbReference>
<gene>
    <name evidence="3" type="primary">SUGT1</name>
    <name evidence="3" type="ORF">FJT64_014375</name>
</gene>
<evidence type="ECO:0000256" key="1">
    <source>
        <dbReference type="SAM" id="MobiDB-lite"/>
    </source>
</evidence>
<evidence type="ECO:0000259" key="2">
    <source>
        <dbReference type="PROSITE" id="PS51048"/>
    </source>
</evidence>
<dbReference type="InterPro" id="IPR008978">
    <property type="entry name" value="HSP20-like_chaperone"/>
</dbReference>
<keyword evidence="4" id="KW-1185">Reference proteome</keyword>
<dbReference type="Proteomes" id="UP000440578">
    <property type="component" value="Unassembled WGS sequence"/>
</dbReference>
<sequence length="149" mass="16242">MKLFPEFQVQVLRKLEIKLRKAEAYRWAALEGSGEPPSLRTVGAGAAAAGGGGLPSPYARPPAAAARDWDAIAAELRRQEEQEKPEGEEALNSLFQKIYADGSDDVKKAMAKSFTESGGTVLSTNWNDIGKKKTEVKSPDGMEFKKWES</sequence>
<reference evidence="3 4" key="1">
    <citation type="submission" date="2019-07" db="EMBL/GenBank/DDBJ databases">
        <title>Draft genome assembly of a fouling barnacle, Amphibalanus amphitrite (Darwin, 1854): The first reference genome for Thecostraca.</title>
        <authorList>
            <person name="Kim W."/>
        </authorList>
    </citation>
    <scope>NUCLEOTIDE SEQUENCE [LARGE SCALE GENOMIC DNA]</scope>
    <source>
        <strain evidence="3">SNU_AA5</strain>
        <tissue evidence="3">Soma without cirri and trophi</tissue>
    </source>
</reference>
<feature type="domain" description="SGS" evidence="2">
    <location>
        <begin position="55"/>
        <end position="149"/>
    </location>
</feature>
<dbReference type="GO" id="GO:0051087">
    <property type="term" value="F:protein-folding chaperone binding"/>
    <property type="evidence" value="ECO:0007669"/>
    <property type="project" value="InterPro"/>
</dbReference>
<protein>
    <submittedName>
        <fullName evidence="3">Protein SGT1</fullName>
    </submittedName>
</protein>
<dbReference type="Pfam" id="PF05002">
    <property type="entry name" value="SGS"/>
    <property type="match status" value="1"/>
</dbReference>
<dbReference type="InterPro" id="IPR044563">
    <property type="entry name" value="Sgt1-like"/>
</dbReference>
<evidence type="ECO:0000313" key="3">
    <source>
        <dbReference type="EMBL" id="KAF0287189.1"/>
    </source>
</evidence>
<comment type="caution">
    <text evidence="3">The sequence shown here is derived from an EMBL/GenBank/DDBJ whole genome shotgun (WGS) entry which is preliminary data.</text>
</comment>